<evidence type="ECO:0000313" key="2">
    <source>
        <dbReference type="EMBL" id="GAH11568.1"/>
    </source>
</evidence>
<name>X1ESG8_9ZZZZ</name>
<feature type="compositionally biased region" description="Polar residues" evidence="1">
    <location>
        <begin position="24"/>
        <end position="34"/>
    </location>
</feature>
<organism evidence="2">
    <name type="scientific">marine sediment metagenome</name>
    <dbReference type="NCBI Taxonomy" id="412755"/>
    <lineage>
        <taxon>unclassified sequences</taxon>
        <taxon>metagenomes</taxon>
        <taxon>ecological metagenomes</taxon>
    </lineage>
</organism>
<reference evidence="2" key="1">
    <citation type="journal article" date="2014" name="Front. Microbiol.">
        <title>High frequency of phylogenetically diverse reductive dehalogenase-homologous genes in deep subseafloor sedimentary metagenomes.</title>
        <authorList>
            <person name="Kawai M."/>
            <person name="Futagami T."/>
            <person name="Toyoda A."/>
            <person name="Takaki Y."/>
            <person name="Nishi S."/>
            <person name="Hori S."/>
            <person name="Arai W."/>
            <person name="Tsubouchi T."/>
            <person name="Morono Y."/>
            <person name="Uchiyama I."/>
            <person name="Ito T."/>
            <person name="Fujiyama A."/>
            <person name="Inagaki F."/>
            <person name="Takami H."/>
        </authorList>
    </citation>
    <scope>NUCLEOTIDE SEQUENCE</scope>
    <source>
        <strain evidence="2">Expedition CK06-06</strain>
    </source>
</reference>
<dbReference type="AlphaFoldDB" id="X1ESG8"/>
<feature type="region of interest" description="Disordered" evidence="1">
    <location>
        <begin position="1"/>
        <end position="34"/>
    </location>
</feature>
<proteinExistence type="predicted"/>
<feature type="non-terminal residue" evidence="2">
    <location>
        <position position="54"/>
    </location>
</feature>
<comment type="caution">
    <text evidence="2">The sequence shown here is derived from an EMBL/GenBank/DDBJ whole genome shotgun (WGS) entry which is preliminary data.</text>
</comment>
<protein>
    <submittedName>
        <fullName evidence="2">Uncharacterized protein</fullName>
    </submittedName>
</protein>
<accession>X1ESG8</accession>
<sequence length="54" mass="5744">MAKIPVGGPTSWEWADRPGIIEPTSGNTGARNWQSEGPLEVCTIGADGKSYKVQ</sequence>
<evidence type="ECO:0000256" key="1">
    <source>
        <dbReference type="SAM" id="MobiDB-lite"/>
    </source>
</evidence>
<gene>
    <name evidence="2" type="ORF">S01H4_58001</name>
</gene>
<dbReference type="EMBL" id="BART01033831">
    <property type="protein sequence ID" value="GAH11568.1"/>
    <property type="molecule type" value="Genomic_DNA"/>
</dbReference>